<dbReference type="GO" id="GO:0006430">
    <property type="term" value="P:lysyl-tRNA aminoacylation"/>
    <property type="evidence" value="ECO:0007669"/>
    <property type="project" value="UniProtKB-UniRule"/>
</dbReference>
<dbReference type="EMBL" id="AP025739">
    <property type="protein sequence ID" value="BDI32903.1"/>
    <property type="molecule type" value="Genomic_DNA"/>
</dbReference>
<dbReference type="Proteomes" id="UP000287394">
    <property type="component" value="Chromosome"/>
</dbReference>
<dbReference type="CDD" id="cd04322">
    <property type="entry name" value="LysRS_N"/>
    <property type="match status" value="1"/>
</dbReference>
<dbReference type="CDD" id="cd00775">
    <property type="entry name" value="LysRS_core"/>
    <property type="match status" value="1"/>
</dbReference>
<evidence type="ECO:0000256" key="1">
    <source>
        <dbReference type="ARBA" id="ARBA00008226"/>
    </source>
</evidence>
<feature type="binding site" evidence="9">
    <location>
        <position position="433"/>
    </location>
    <ligand>
        <name>Mg(2+)</name>
        <dbReference type="ChEBI" id="CHEBI:18420"/>
        <label>2</label>
    </ligand>
</feature>
<dbReference type="RefSeq" id="WP_218025476.1">
    <property type="nucleotide sequence ID" value="NZ_AP025739.1"/>
</dbReference>
<dbReference type="Pfam" id="PF01336">
    <property type="entry name" value="tRNA_anti-codon"/>
    <property type="match status" value="1"/>
</dbReference>
<dbReference type="GO" id="GO:0005524">
    <property type="term" value="F:ATP binding"/>
    <property type="evidence" value="ECO:0007669"/>
    <property type="project" value="UniProtKB-UniRule"/>
</dbReference>
<dbReference type="Gene3D" id="2.40.50.140">
    <property type="entry name" value="Nucleic acid-binding proteins"/>
    <property type="match status" value="1"/>
</dbReference>
<dbReference type="PRINTS" id="PR00982">
    <property type="entry name" value="TRNASYNTHLYS"/>
</dbReference>
<dbReference type="SUPFAM" id="SSF50249">
    <property type="entry name" value="Nucleic acid-binding proteins"/>
    <property type="match status" value="1"/>
</dbReference>
<keyword evidence="9" id="KW-0963">Cytoplasm</keyword>
<dbReference type="NCBIfam" id="NF001756">
    <property type="entry name" value="PRK00484.1"/>
    <property type="match status" value="1"/>
</dbReference>
<dbReference type="PANTHER" id="PTHR42918:SF15">
    <property type="entry name" value="LYSINE--TRNA LIGASE, CHLOROPLASTIC_MITOCHONDRIAL"/>
    <property type="match status" value="1"/>
</dbReference>
<dbReference type="InterPro" id="IPR044136">
    <property type="entry name" value="Lys-tRNA-ligase_II_N"/>
</dbReference>
<evidence type="ECO:0000256" key="9">
    <source>
        <dbReference type="HAMAP-Rule" id="MF_00252"/>
    </source>
</evidence>
<dbReference type="PANTHER" id="PTHR42918">
    <property type="entry name" value="LYSYL-TRNA SYNTHETASE"/>
    <property type="match status" value="1"/>
</dbReference>
<dbReference type="InterPro" id="IPR012340">
    <property type="entry name" value="NA-bd_OB-fold"/>
</dbReference>
<comment type="similarity">
    <text evidence="1 9">Belongs to the class-II aminoacyl-tRNA synthetase family.</text>
</comment>
<dbReference type="HAMAP" id="MF_00252">
    <property type="entry name" value="Lys_tRNA_synth_class2"/>
    <property type="match status" value="1"/>
</dbReference>
<evidence type="ECO:0000256" key="2">
    <source>
        <dbReference type="ARBA" id="ARBA00022598"/>
    </source>
</evidence>
<accession>A0A402CPM4</accession>
<dbReference type="GO" id="GO:0004824">
    <property type="term" value="F:lysine-tRNA ligase activity"/>
    <property type="evidence" value="ECO:0007669"/>
    <property type="project" value="UniProtKB-UniRule"/>
</dbReference>
<evidence type="ECO:0000313" key="11">
    <source>
        <dbReference type="EMBL" id="BDI32903.1"/>
    </source>
</evidence>
<dbReference type="InterPro" id="IPR002313">
    <property type="entry name" value="Lys-tRNA-ligase_II"/>
</dbReference>
<dbReference type="InterPro" id="IPR045864">
    <property type="entry name" value="aa-tRNA-synth_II/BPL/LPL"/>
</dbReference>
<dbReference type="GO" id="GO:0005829">
    <property type="term" value="C:cytosol"/>
    <property type="evidence" value="ECO:0007669"/>
    <property type="project" value="TreeGrafter"/>
</dbReference>
<comment type="subunit">
    <text evidence="9">Homodimer.</text>
</comment>
<comment type="cofactor">
    <cofactor evidence="9 10">
        <name>Mg(2+)</name>
        <dbReference type="ChEBI" id="CHEBI:18420"/>
    </cofactor>
    <text evidence="9 10">Binds 3 Mg(2+) ions per subunit.</text>
</comment>
<keyword evidence="9 10" id="KW-0460">Magnesium</keyword>
<dbReference type="KEGG" id="ccot:CCAX7_49540"/>
<dbReference type="InterPro" id="IPR004365">
    <property type="entry name" value="NA-bd_OB_tRNA"/>
</dbReference>
<dbReference type="FunCoup" id="A0A402CPM4">
    <property type="interactions" value="552"/>
</dbReference>
<dbReference type="PROSITE" id="PS50862">
    <property type="entry name" value="AA_TRNA_LIGASE_II"/>
    <property type="match status" value="1"/>
</dbReference>
<keyword evidence="12" id="KW-1185">Reference proteome</keyword>
<evidence type="ECO:0000256" key="5">
    <source>
        <dbReference type="ARBA" id="ARBA00022840"/>
    </source>
</evidence>
<evidence type="ECO:0000256" key="10">
    <source>
        <dbReference type="RuleBase" id="RU000336"/>
    </source>
</evidence>
<keyword evidence="3 9" id="KW-0479">Metal-binding</keyword>
<keyword evidence="6 9" id="KW-0648">Protein biosynthesis</keyword>
<comment type="subcellular location">
    <subcellularLocation>
        <location evidence="9">Cytoplasm</location>
    </subcellularLocation>
</comment>
<dbReference type="Gene3D" id="3.30.930.10">
    <property type="entry name" value="Bira Bifunctional Protein, Domain 2"/>
    <property type="match status" value="1"/>
</dbReference>
<dbReference type="InterPro" id="IPR006195">
    <property type="entry name" value="aa-tRNA-synth_II"/>
</dbReference>
<evidence type="ECO:0000313" key="12">
    <source>
        <dbReference type="Proteomes" id="UP000287394"/>
    </source>
</evidence>
<name>A0A402CPM4_9BACT</name>
<dbReference type="SUPFAM" id="SSF55681">
    <property type="entry name" value="Class II aaRS and biotin synthetases"/>
    <property type="match status" value="1"/>
</dbReference>
<keyword evidence="2 9" id="KW-0436">Ligase</keyword>
<evidence type="ECO:0000256" key="3">
    <source>
        <dbReference type="ARBA" id="ARBA00022723"/>
    </source>
</evidence>
<feature type="binding site" evidence="9">
    <location>
        <position position="426"/>
    </location>
    <ligand>
        <name>Mg(2+)</name>
        <dbReference type="ChEBI" id="CHEBI:18420"/>
        <label>1</label>
    </ligand>
</feature>
<dbReference type="FunFam" id="2.40.50.140:FF:000024">
    <property type="entry name" value="Lysine--tRNA ligase"/>
    <property type="match status" value="1"/>
</dbReference>
<feature type="binding site" evidence="9">
    <location>
        <position position="433"/>
    </location>
    <ligand>
        <name>Mg(2+)</name>
        <dbReference type="ChEBI" id="CHEBI:18420"/>
        <label>1</label>
    </ligand>
</feature>
<dbReference type="InterPro" id="IPR018149">
    <property type="entry name" value="Lys-tRNA-synth_II_C"/>
</dbReference>
<evidence type="ECO:0000256" key="8">
    <source>
        <dbReference type="ARBA" id="ARBA00048573"/>
    </source>
</evidence>
<gene>
    <name evidence="9 11" type="primary">lysS</name>
    <name evidence="11" type="ORF">CCAX7_49540</name>
</gene>
<proteinExistence type="inferred from homology"/>
<evidence type="ECO:0000256" key="4">
    <source>
        <dbReference type="ARBA" id="ARBA00022741"/>
    </source>
</evidence>
<organism evidence="11 12">
    <name type="scientific">Capsulimonas corticalis</name>
    <dbReference type="NCBI Taxonomy" id="2219043"/>
    <lineage>
        <taxon>Bacteria</taxon>
        <taxon>Bacillati</taxon>
        <taxon>Armatimonadota</taxon>
        <taxon>Armatimonadia</taxon>
        <taxon>Capsulimonadales</taxon>
        <taxon>Capsulimonadaceae</taxon>
        <taxon>Capsulimonas</taxon>
    </lineage>
</organism>
<sequence>MSETEHSELAHEEGAQHPAHHGVDPIRLEKLNALRAAGRDPFQVERFPVSHHADQIAANFETLENETVSVAGRITVVRLMGKAAFADLTDSSGRIQLYVRKDEIGDDAFDDLKHRLDLGDIVGVTGFVFRTKTGEISIHVREWTLLAKALRTLPFGKEYESETGEEKHSGQLADTEIRYRQRYVDLTVNKQAREVLLSRIKIVRAMRQYLDNQQYLEVETPILQSVAGGAAARPFLTHHNALDAELHLRISLELYLKRLIVGGFDKVYEIGRVFRNEGISTRHNPEFTLMELYAAYADLDDMMELVEGMFRYICRELHGREQFSYAGHEIDLAPAFTRLPILEGIRKYAGVAPEELETLESAHAVLKRLGLPTENEPTVGGIIEKLHEKYTQPTLIQPTFITDFPLETSPLAKKHPENQRLTRRFEIYIAAAELGNAFSEINDPIDQRERFQQQMTLRAGGDAEAHPMDEDFLRALEYGMPPTGGYGSGVDRLAIVLTGAPSIRDVILFPQLKPEKHG</sequence>
<dbReference type="AlphaFoldDB" id="A0A402CPM4"/>
<evidence type="ECO:0000256" key="7">
    <source>
        <dbReference type="ARBA" id="ARBA00023146"/>
    </source>
</evidence>
<dbReference type="NCBIfam" id="TIGR00499">
    <property type="entry name" value="lysS_bact"/>
    <property type="match status" value="1"/>
</dbReference>
<keyword evidence="4 9" id="KW-0547">Nucleotide-binding</keyword>
<dbReference type="InterPro" id="IPR004364">
    <property type="entry name" value="Aa-tRNA-synt_II"/>
</dbReference>
<keyword evidence="7 9" id="KW-0030">Aminoacyl-tRNA synthetase</keyword>
<dbReference type="GO" id="GO:0000049">
    <property type="term" value="F:tRNA binding"/>
    <property type="evidence" value="ECO:0007669"/>
    <property type="project" value="TreeGrafter"/>
</dbReference>
<dbReference type="Pfam" id="PF00152">
    <property type="entry name" value="tRNA-synt_2"/>
    <property type="match status" value="1"/>
</dbReference>
<evidence type="ECO:0000256" key="6">
    <source>
        <dbReference type="ARBA" id="ARBA00022917"/>
    </source>
</evidence>
<comment type="catalytic activity">
    <reaction evidence="8 9 10">
        <text>tRNA(Lys) + L-lysine + ATP = L-lysyl-tRNA(Lys) + AMP + diphosphate</text>
        <dbReference type="Rhea" id="RHEA:20792"/>
        <dbReference type="Rhea" id="RHEA-COMP:9696"/>
        <dbReference type="Rhea" id="RHEA-COMP:9697"/>
        <dbReference type="ChEBI" id="CHEBI:30616"/>
        <dbReference type="ChEBI" id="CHEBI:32551"/>
        <dbReference type="ChEBI" id="CHEBI:33019"/>
        <dbReference type="ChEBI" id="CHEBI:78442"/>
        <dbReference type="ChEBI" id="CHEBI:78529"/>
        <dbReference type="ChEBI" id="CHEBI:456215"/>
        <dbReference type="EC" id="6.1.1.6"/>
    </reaction>
</comment>
<dbReference type="GO" id="GO:0000287">
    <property type="term" value="F:magnesium ion binding"/>
    <property type="evidence" value="ECO:0007669"/>
    <property type="project" value="UniProtKB-UniRule"/>
</dbReference>
<reference evidence="11 12" key="1">
    <citation type="journal article" date="2019" name="Int. J. Syst. Evol. Microbiol.">
        <title>Capsulimonas corticalis gen. nov., sp. nov., an aerobic capsulated bacterium, of a novel bacterial order, Capsulimonadales ord. nov., of the class Armatimonadia of the phylum Armatimonadetes.</title>
        <authorList>
            <person name="Li J."/>
            <person name="Kudo C."/>
            <person name="Tonouchi A."/>
        </authorList>
    </citation>
    <scope>NUCLEOTIDE SEQUENCE [LARGE SCALE GENOMIC DNA]</scope>
    <source>
        <strain evidence="11 12">AX-7</strain>
    </source>
</reference>
<keyword evidence="5 9" id="KW-0067">ATP-binding</keyword>
<protein>
    <recommendedName>
        <fullName evidence="9">Lysine--tRNA ligase</fullName>
        <ecNumber evidence="9">6.1.1.6</ecNumber>
    </recommendedName>
    <alternativeName>
        <fullName evidence="9">Lysyl-tRNA synthetase</fullName>
        <shortName evidence="9">LysRS</shortName>
    </alternativeName>
</protein>
<dbReference type="EC" id="6.1.1.6" evidence="9"/>